<dbReference type="Pfam" id="PF12833">
    <property type="entry name" value="HTH_18"/>
    <property type="match status" value="1"/>
</dbReference>
<protein>
    <submittedName>
        <fullName evidence="4">GlxA family transcriptional regulator</fullName>
    </submittedName>
</protein>
<dbReference type="PROSITE" id="PS01124">
    <property type="entry name" value="HTH_ARAC_FAMILY_2"/>
    <property type="match status" value="1"/>
</dbReference>
<evidence type="ECO:0000256" key="2">
    <source>
        <dbReference type="ARBA" id="ARBA00023163"/>
    </source>
</evidence>
<keyword evidence="2" id="KW-0804">Transcription</keyword>
<dbReference type="InterPro" id="IPR029062">
    <property type="entry name" value="Class_I_gatase-like"/>
</dbReference>
<dbReference type="InterPro" id="IPR052158">
    <property type="entry name" value="INH-QAR"/>
</dbReference>
<evidence type="ECO:0000313" key="4">
    <source>
        <dbReference type="EMBL" id="MCB8889583.1"/>
    </source>
</evidence>
<dbReference type="InterPro" id="IPR009057">
    <property type="entry name" value="Homeodomain-like_sf"/>
</dbReference>
<dbReference type="Proteomes" id="UP001319882">
    <property type="component" value="Unassembled WGS sequence"/>
</dbReference>
<evidence type="ECO:0000259" key="3">
    <source>
        <dbReference type="PROSITE" id="PS01124"/>
    </source>
</evidence>
<dbReference type="Gene3D" id="3.40.50.880">
    <property type="match status" value="1"/>
</dbReference>
<sequence>MRLHYCGPLPERIGFLLLPRFSMMAFFSAVEPLRIANRISGRSLFEWTLYSTDGEPVTASNDMTLLVDEPMGDERALSSLAVCSGFEPERHLNRSLAGWLHRLDQAGCALGGLDTGGFVLAAAELLKGERITLHWESLPVFRERYPTLETSDELFELGERRFSCAGGAAAMDMVLEVIARRHGAALAVAVSEQLIHERLRSRHDQQRMSLAGRLGTHHRRLIEAVGLMERHLEEPLPLVEIARRSGISPRQLQRLFEQELKVSPRHWYLDLRLARAERLLADTDMGVLAVGVACGFRSSSSFARAFRGRYGHSPMQARRRFRSGPMT</sequence>
<keyword evidence="1" id="KW-0805">Transcription regulation</keyword>
<dbReference type="SMART" id="SM00342">
    <property type="entry name" value="HTH_ARAC"/>
    <property type="match status" value="1"/>
</dbReference>
<dbReference type="EMBL" id="WHVL01000004">
    <property type="protein sequence ID" value="MCB8889583.1"/>
    <property type="molecule type" value="Genomic_DNA"/>
</dbReference>
<dbReference type="Gene3D" id="1.10.10.60">
    <property type="entry name" value="Homeodomain-like"/>
    <property type="match status" value="1"/>
</dbReference>
<dbReference type="InterPro" id="IPR018060">
    <property type="entry name" value="HTH_AraC"/>
</dbReference>
<name>A0ABS8DTI7_9GAMM</name>
<organism evidence="4 5">
    <name type="scientific">Vreelandella malpeensis</name>
    <dbReference type="NCBI Taxonomy" id="1172368"/>
    <lineage>
        <taxon>Bacteria</taxon>
        <taxon>Pseudomonadati</taxon>
        <taxon>Pseudomonadota</taxon>
        <taxon>Gammaproteobacteria</taxon>
        <taxon>Oceanospirillales</taxon>
        <taxon>Halomonadaceae</taxon>
        <taxon>Vreelandella</taxon>
    </lineage>
</organism>
<dbReference type="SUPFAM" id="SSF46689">
    <property type="entry name" value="Homeodomain-like"/>
    <property type="match status" value="2"/>
</dbReference>
<dbReference type="PANTHER" id="PTHR43130:SF3">
    <property type="entry name" value="HTH-TYPE TRANSCRIPTIONAL REGULATOR RV1931C"/>
    <property type="match status" value="1"/>
</dbReference>
<gene>
    <name evidence="4" type="ORF">GEV37_10715</name>
</gene>
<dbReference type="RefSeq" id="WP_227390252.1">
    <property type="nucleotide sequence ID" value="NZ_JBHSCJ010000002.1"/>
</dbReference>
<comment type="caution">
    <text evidence="4">The sequence shown here is derived from an EMBL/GenBank/DDBJ whole genome shotgun (WGS) entry which is preliminary data.</text>
</comment>
<dbReference type="PANTHER" id="PTHR43130">
    <property type="entry name" value="ARAC-FAMILY TRANSCRIPTIONAL REGULATOR"/>
    <property type="match status" value="1"/>
</dbReference>
<proteinExistence type="predicted"/>
<dbReference type="CDD" id="cd03136">
    <property type="entry name" value="GATase1_AraC_ArgR_like"/>
    <property type="match status" value="1"/>
</dbReference>
<reference evidence="4 5" key="1">
    <citation type="journal article" date="2021" name="Sci. Rep.">
        <title>Genome analysis of a halophilic bacterium Halomonas malpeensis YU-PRIM-29(T) reveals its exopolysaccharide and pigment producing capabilities.</title>
        <authorList>
            <person name="Athmika"/>
            <person name="Ghate S.D."/>
            <person name="Arun A.B."/>
            <person name="Rao S.S."/>
            <person name="Kumar S.T.A."/>
            <person name="Kandiyil M.K."/>
            <person name="Saptami K."/>
            <person name="Rekha P.D."/>
        </authorList>
    </citation>
    <scope>NUCLEOTIDE SEQUENCE [LARGE SCALE GENOMIC DNA]</scope>
    <source>
        <strain evidence="5">prim 29</strain>
    </source>
</reference>
<feature type="domain" description="HTH araC/xylS-type" evidence="3">
    <location>
        <begin position="222"/>
        <end position="320"/>
    </location>
</feature>
<keyword evidence="5" id="KW-1185">Reference proteome</keyword>
<evidence type="ECO:0000313" key="5">
    <source>
        <dbReference type="Proteomes" id="UP001319882"/>
    </source>
</evidence>
<dbReference type="SUPFAM" id="SSF52317">
    <property type="entry name" value="Class I glutamine amidotransferase-like"/>
    <property type="match status" value="1"/>
</dbReference>
<accession>A0ABS8DTI7</accession>
<evidence type="ECO:0000256" key="1">
    <source>
        <dbReference type="ARBA" id="ARBA00023015"/>
    </source>
</evidence>